<feature type="transmembrane region" description="Helical" evidence="1">
    <location>
        <begin position="38"/>
        <end position="61"/>
    </location>
</feature>
<evidence type="ECO:0000313" key="3">
    <source>
        <dbReference type="Proteomes" id="UP001272052"/>
    </source>
</evidence>
<dbReference type="SUPFAM" id="SSF143597">
    <property type="entry name" value="YojJ-like"/>
    <property type="match status" value="1"/>
</dbReference>
<evidence type="ECO:0000256" key="1">
    <source>
        <dbReference type="SAM" id="Phobius"/>
    </source>
</evidence>
<evidence type="ECO:0008006" key="4">
    <source>
        <dbReference type="Google" id="ProtNLM"/>
    </source>
</evidence>
<keyword evidence="1" id="KW-0472">Membrane</keyword>
<protein>
    <recommendedName>
        <fullName evidence="4">DAC domain-containing protein</fullName>
    </recommendedName>
</protein>
<reference evidence="2 3" key="1">
    <citation type="submission" date="2023-06" db="EMBL/GenBank/DDBJ databases">
        <title>Genome sequence of Methanimicrococcus sp. At1.</title>
        <authorList>
            <person name="Protasov E."/>
            <person name="Platt K."/>
            <person name="Poehlein A."/>
            <person name="Daniel R."/>
            <person name="Brune A."/>
        </authorList>
    </citation>
    <scope>NUCLEOTIDE SEQUENCE [LARGE SCALE GENOMIC DNA]</scope>
    <source>
        <strain evidence="2 3">At1</strain>
    </source>
</reference>
<dbReference type="InterPro" id="IPR036888">
    <property type="entry name" value="DNA_integrity_DisA_N_sf"/>
</dbReference>
<feature type="transmembrane region" description="Helical" evidence="1">
    <location>
        <begin position="12"/>
        <end position="32"/>
    </location>
</feature>
<proteinExistence type="predicted"/>
<keyword evidence="1" id="KW-1133">Transmembrane helix</keyword>
<organism evidence="2 3">
    <name type="scientific">Methanimicrococcus hacksteinii</name>
    <dbReference type="NCBI Taxonomy" id="3028293"/>
    <lineage>
        <taxon>Archaea</taxon>
        <taxon>Methanobacteriati</taxon>
        <taxon>Methanobacteriota</taxon>
        <taxon>Stenosarchaea group</taxon>
        <taxon>Methanomicrobia</taxon>
        <taxon>Methanosarcinales</taxon>
        <taxon>Methanosarcinaceae</taxon>
        <taxon>Methanimicrococcus</taxon>
    </lineage>
</organism>
<dbReference type="Gene3D" id="3.40.1700.10">
    <property type="entry name" value="DNA integrity scanning protein, DisA, N-terminal domain"/>
    <property type="match status" value="1"/>
</dbReference>
<keyword evidence="3" id="KW-1185">Reference proteome</keyword>
<gene>
    <name evidence="2" type="ORF">MmiAt1_06840</name>
</gene>
<comment type="caution">
    <text evidence="2">The sequence shown here is derived from an EMBL/GenBank/DDBJ whole genome shotgun (WGS) entry which is preliminary data.</text>
</comment>
<dbReference type="Proteomes" id="UP001272052">
    <property type="component" value="Unassembled WGS sequence"/>
</dbReference>
<accession>A0ABU3VNZ3</accession>
<sequence>MNEKVKKCEIDFFLFLILYFHFLIFVFFTFLFFQFCLIFQFCLFFSFVYFSVLFIFCFVYFLFCLFSCFVYFLFCLFSVLFIFQFCLFSVLFIFCFVCFLFCLFFSFVCFCLHFLFHFKKEKKNLSYKITFPYMQRFASEETENELISSLKYIFPIESARPLTEDEIRRELETADRNGAENLFWSDGRNGLIVVLYRGGPEKEIASGFLIRLLSDVQDIDLIFGDNFCQVFNDDITIIPAQEKHSEVWMTLKQSQFSRAIAKFSSFDTNPMIKWLQIAENSTHLQYENKPFTFCMLVAKKKECIQQTLQDNFMPFSNVVPFEKGIMEEKWIRGSMSGHAVGIAGYGKDGDIFGMFTLPESSLNEEEIETNTLLAPHEDLIPLIARMPPKTFIMLTSENGSIYIVLPKRTLFHKTQGKWHYVNYANIHTTLSDFIEKHIALSVLRLVLDLSYERKGTLIFIPENEELLDEIIPDYCQNEKVNETLRSTVKGLNVCHKIHRKIIMAAAKVDGAVVISKNGDVLDVSCMIGEPDEIRLNEHGLKNLEVLPGARSTAAWNASIYGIAIKVSDDGPITIYKHGKLITYVG</sequence>
<feature type="transmembrane region" description="Helical" evidence="1">
    <location>
        <begin position="68"/>
        <end position="85"/>
    </location>
</feature>
<dbReference type="EMBL" id="JAWDKC010000012">
    <property type="protein sequence ID" value="MDV0445127.1"/>
    <property type="molecule type" value="Genomic_DNA"/>
</dbReference>
<name>A0ABU3VNZ3_9EURY</name>
<feature type="transmembrane region" description="Helical" evidence="1">
    <location>
        <begin position="91"/>
        <end position="116"/>
    </location>
</feature>
<evidence type="ECO:0000313" key="2">
    <source>
        <dbReference type="EMBL" id="MDV0445127.1"/>
    </source>
</evidence>
<keyword evidence="1" id="KW-0812">Transmembrane</keyword>